<accession>A0A1R4G1H9</accession>
<gene>
    <name evidence="1" type="ORF">FM111_08585</name>
</gene>
<protein>
    <submittedName>
        <fullName evidence="1">Uncharacterized protein</fullName>
    </submittedName>
</protein>
<dbReference type="EMBL" id="FUIE01000045">
    <property type="protein sequence ID" value="SJM61923.1"/>
    <property type="molecule type" value="Genomic_DNA"/>
</dbReference>
<name>A0A1R4G1H9_BREDI</name>
<dbReference type="AlphaFoldDB" id="A0A1R4G1H9"/>
<proteinExistence type="predicted"/>
<organism evidence="1 2">
    <name type="scientific">Brevundimonas diminuta 3F5N</name>
    <dbReference type="NCBI Taxonomy" id="1255603"/>
    <lineage>
        <taxon>Bacteria</taxon>
        <taxon>Pseudomonadati</taxon>
        <taxon>Pseudomonadota</taxon>
        <taxon>Alphaproteobacteria</taxon>
        <taxon>Caulobacterales</taxon>
        <taxon>Caulobacteraceae</taxon>
        <taxon>Brevundimonas</taxon>
    </lineage>
</organism>
<evidence type="ECO:0000313" key="1">
    <source>
        <dbReference type="EMBL" id="SJM61923.1"/>
    </source>
</evidence>
<reference evidence="1 2" key="1">
    <citation type="submission" date="2017-02" db="EMBL/GenBank/DDBJ databases">
        <authorList>
            <person name="Peterson S.W."/>
        </authorList>
    </citation>
    <scope>NUCLEOTIDE SEQUENCE [LARGE SCALE GENOMIC DNA]</scope>
    <source>
        <strain evidence="1 2">3F5N</strain>
    </source>
</reference>
<dbReference type="Proteomes" id="UP000195766">
    <property type="component" value="Unassembled WGS sequence"/>
</dbReference>
<evidence type="ECO:0000313" key="2">
    <source>
        <dbReference type="Proteomes" id="UP000195766"/>
    </source>
</evidence>
<sequence length="222" mass="23979">MIMSFDAKGPDTGDAPGREEIALFAASLPRLHDAALHLIQGRKTSPVGVCVALARSVGAVDLTAEAGQDFRRRFNGFYGVRRNGAWREAFYSAFEAMKAETGSADIFFDGMLAAVFDRTGRTEASFVSKAVAVLRPESPIIDSVVRARLAKRISAPPFGGGLENASAYYRWLSDVFESLGRTEEAGAWSVVFDEAFADVPGAASLHIHRKLDFLIWGGTSVD</sequence>